<name>A0A429ZNY0_9ENTE</name>
<evidence type="ECO:0000259" key="1">
    <source>
        <dbReference type="Pfam" id="PF13022"/>
    </source>
</evidence>
<comment type="caution">
    <text evidence="2">The sequence shown here is derived from an EMBL/GenBank/DDBJ whole genome shotgun (WGS) entry which is preliminary data.</text>
</comment>
<dbReference type="RefSeq" id="WP_125956786.1">
    <property type="nucleotide sequence ID" value="NZ_JAQEJV010000004.1"/>
</dbReference>
<dbReference type="Gene3D" id="1.10.10.60">
    <property type="entry name" value="Homeodomain-like"/>
    <property type="match status" value="1"/>
</dbReference>
<proteinExistence type="predicted"/>
<gene>
    <name evidence="2" type="ORF">CBF36_03850</name>
</gene>
<feature type="domain" description="Homeodomain phBC6A51-type" evidence="1">
    <location>
        <begin position="10"/>
        <end position="111"/>
    </location>
</feature>
<dbReference type="Pfam" id="PF13022">
    <property type="entry name" value="HTH_Tnp_1_2"/>
    <property type="match status" value="1"/>
</dbReference>
<reference evidence="2 3" key="1">
    <citation type="submission" date="2017-05" db="EMBL/GenBank/DDBJ databases">
        <title>Vagococcus spp. assemblies.</title>
        <authorList>
            <person name="Gulvik C.A."/>
        </authorList>
    </citation>
    <scope>NUCLEOTIDE SEQUENCE [LARGE SCALE GENOMIC DNA]</scope>
    <source>
        <strain evidence="2 3">SS1994</strain>
    </source>
</reference>
<evidence type="ECO:0000313" key="2">
    <source>
        <dbReference type="EMBL" id="RST95378.1"/>
    </source>
</evidence>
<accession>A0A429ZNY0</accession>
<organism evidence="2 3">
    <name type="scientific">Vagococcus bubulae</name>
    <dbReference type="NCBI Taxonomy" id="1977868"/>
    <lineage>
        <taxon>Bacteria</taxon>
        <taxon>Bacillati</taxon>
        <taxon>Bacillota</taxon>
        <taxon>Bacilli</taxon>
        <taxon>Lactobacillales</taxon>
        <taxon>Enterococcaceae</taxon>
        <taxon>Vagococcus</taxon>
    </lineage>
</organism>
<dbReference type="InterPro" id="IPR024978">
    <property type="entry name" value="Homeodomain_phBC6A51-type"/>
</dbReference>
<dbReference type="Proteomes" id="UP000288490">
    <property type="component" value="Unassembled WGS sequence"/>
</dbReference>
<dbReference type="AlphaFoldDB" id="A0A429ZNY0"/>
<dbReference type="OrthoDB" id="2199833at2"/>
<dbReference type="EMBL" id="NGJT01000004">
    <property type="protein sequence ID" value="RST95378.1"/>
    <property type="molecule type" value="Genomic_DNA"/>
</dbReference>
<protein>
    <recommendedName>
        <fullName evidence="1">Homeodomain phBC6A51-type domain-containing protein</fullName>
    </recommendedName>
</protein>
<keyword evidence="3" id="KW-1185">Reference proteome</keyword>
<evidence type="ECO:0000313" key="3">
    <source>
        <dbReference type="Proteomes" id="UP000288490"/>
    </source>
</evidence>
<sequence>MSNEVQASTKDLTVQQLKAITFLVAKDVYRLTDAQIAEQVGISTVTLYNWKRLPEFNKELQKQARELNKATLADVYSYIRKTLNNPKATDTTKVKIAELVLKSQGEFKNQQIDHSVSVTSEKPLDELFKELGV</sequence>